<protein>
    <submittedName>
        <fullName evidence="3">FAD-dependent oxidoreductase</fullName>
    </submittedName>
</protein>
<feature type="domain" description="FAD dependent oxidoreductase" evidence="2">
    <location>
        <begin position="5"/>
        <end position="397"/>
    </location>
</feature>
<organism evidence="3 4">
    <name type="scientific">Chitinophaga horti</name>
    <dbReference type="NCBI Taxonomy" id="2920382"/>
    <lineage>
        <taxon>Bacteria</taxon>
        <taxon>Pseudomonadati</taxon>
        <taxon>Bacteroidota</taxon>
        <taxon>Chitinophagia</taxon>
        <taxon>Chitinophagales</taxon>
        <taxon>Chitinophagaceae</taxon>
        <taxon>Chitinophaga</taxon>
    </lineage>
</organism>
<accession>A0ABY6J969</accession>
<gene>
    <name evidence="3" type="ORF">MKQ68_07030</name>
</gene>
<dbReference type="SUPFAM" id="SSF54373">
    <property type="entry name" value="FAD-linked reductases, C-terminal domain"/>
    <property type="match status" value="1"/>
</dbReference>
<evidence type="ECO:0000256" key="1">
    <source>
        <dbReference type="ARBA" id="ARBA00023002"/>
    </source>
</evidence>
<dbReference type="PANTHER" id="PTHR13847:SF289">
    <property type="entry name" value="GLYCINE OXIDASE"/>
    <property type="match status" value="1"/>
</dbReference>
<keyword evidence="4" id="KW-1185">Reference proteome</keyword>
<dbReference type="InterPro" id="IPR006076">
    <property type="entry name" value="FAD-dep_OxRdtase"/>
</dbReference>
<sequence length="416" mass="45606">MGNQVIIIGGGIIGLSSAFYLQEAGYEVTVVDKTDMSNGCSYGNAGYICPSHFVPLAAPGIVAQGFKWMLNSKSPFYVQPRLNKELISWGLQFMKSANARHVQRSAIPLRDIALLSKNLYEEWTSVPGIDFAYEPKGMLEFFKDEASAHHAEHSVKASRDLGLDARLIGREEVQKMEPDAKLDILGAVYFACDSQLYPNKLMSSLQTYLAGKGVKFLHNTEVTGFVTNGERISGIKTPQETLTAAEVVLATGVWSGQLAKQLSLNIPMVGGRGYSVTLENSPYKLHHSIILSEARVAISPMDGNKLRFGGTMEITGIDAPPRMKRVQGILESVKKYLPEYDIAMPAEKDVWYGYRPCSADGLPHLGKTSRWKNLTVATGHSMLGISLGAATGKLVQEIVQGKPTSMDIRPFEVERF</sequence>
<evidence type="ECO:0000259" key="2">
    <source>
        <dbReference type="Pfam" id="PF01266"/>
    </source>
</evidence>
<evidence type="ECO:0000313" key="4">
    <source>
        <dbReference type="Proteomes" id="UP001162741"/>
    </source>
</evidence>
<dbReference type="EMBL" id="CP107006">
    <property type="protein sequence ID" value="UYQ94844.1"/>
    <property type="molecule type" value="Genomic_DNA"/>
</dbReference>
<dbReference type="RefSeq" id="WP_264282671.1">
    <property type="nucleotide sequence ID" value="NZ_CP107006.1"/>
</dbReference>
<name>A0ABY6J969_9BACT</name>
<proteinExistence type="predicted"/>
<dbReference type="Gene3D" id="3.50.50.60">
    <property type="entry name" value="FAD/NAD(P)-binding domain"/>
    <property type="match status" value="2"/>
</dbReference>
<dbReference type="Proteomes" id="UP001162741">
    <property type="component" value="Chromosome"/>
</dbReference>
<keyword evidence="1" id="KW-0560">Oxidoreductase</keyword>
<dbReference type="InterPro" id="IPR036188">
    <property type="entry name" value="FAD/NAD-bd_sf"/>
</dbReference>
<dbReference type="SUPFAM" id="SSF51905">
    <property type="entry name" value="FAD/NAD(P)-binding domain"/>
    <property type="match status" value="1"/>
</dbReference>
<reference evidence="3" key="1">
    <citation type="submission" date="2022-10" db="EMBL/GenBank/DDBJ databases">
        <title>Chitinophaga sp. nov., isolated from soil.</title>
        <authorList>
            <person name="Jeon C.O."/>
        </authorList>
    </citation>
    <scope>NUCLEOTIDE SEQUENCE</scope>
    <source>
        <strain evidence="3">R8</strain>
    </source>
</reference>
<dbReference type="Pfam" id="PF01266">
    <property type="entry name" value="DAO"/>
    <property type="match status" value="1"/>
</dbReference>
<evidence type="ECO:0000313" key="3">
    <source>
        <dbReference type="EMBL" id="UYQ94844.1"/>
    </source>
</evidence>
<dbReference type="PANTHER" id="PTHR13847">
    <property type="entry name" value="SARCOSINE DEHYDROGENASE-RELATED"/>
    <property type="match status" value="1"/>
</dbReference>
<dbReference type="Gene3D" id="3.30.9.10">
    <property type="entry name" value="D-Amino Acid Oxidase, subunit A, domain 2"/>
    <property type="match status" value="1"/>
</dbReference>